<dbReference type="RefSeq" id="WP_356710151.1">
    <property type="nucleotide sequence ID" value="NZ_JBEXIP010000012.1"/>
</dbReference>
<dbReference type="PANTHER" id="PTHR37305">
    <property type="entry name" value="INTEGRAL MEMBRANE PROTEIN-RELATED"/>
    <property type="match status" value="1"/>
</dbReference>
<feature type="transmembrane region" description="Helical" evidence="1">
    <location>
        <begin position="119"/>
        <end position="144"/>
    </location>
</feature>
<proteinExistence type="predicted"/>
<gene>
    <name evidence="2" type="ORF">ABZV61_17855</name>
</gene>
<name>A0ABV2UB13_9ACTN</name>
<feature type="transmembrane region" description="Helical" evidence="1">
    <location>
        <begin position="164"/>
        <end position="190"/>
    </location>
</feature>
<feature type="transmembrane region" description="Helical" evidence="1">
    <location>
        <begin position="39"/>
        <end position="60"/>
    </location>
</feature>
<organism evidence="2 3">
    <name type="scientific">Streptomyces sp. 900116325</name>
    <dbReference type="NCBI Taxonomy" id="3154295"/>
    <lineage>
        <taxon>Bacteria</taxon>
        <taxon>Bacillati</taxon>
        <taxon>Actinomycetota</taxon>
        <taxon>Actinomycetes</taxon>
        <taxon>Kitasatosporales</taxon>
        <taxon>Streptomycetaceae</taxon>
        <taxon>Streptomyces</taxon>
    </lineage>
</organism>
<protein>
    <submittedName>
        <fullName evidence="2">ABC transporter permease</fullName>
    </submittedName>
</protein>
<keyword evidence="1" id="KW-0472">Membrane</keyword>
<reference evidence="2 3" key="1">
    <citation type="submission" date="2024-06" db="EMBL/GenBank/DDBJ databases">
        <title>The Natural Products Discovery Center: Release of the First 8490 Sequenced Strains for Exploring Actinobacteria Biosynthetic Diversity.</title>
        <authorList>
            <person name="Kalkreuter E."/>
            <person name="Kautsar S.A."/>
            <person name="Yang D."/>
            <person name="Bader C.D."/>
            <person name="Teijaro C.N."/>
            <person name="Fluegel L."/>
            <person name="Davis C.M."/>
            <person name="Simpson J.R."/>
            <person name="Lauterbach L."/>
            <person name="Steele A.D."/>
            <person name="Gui C."/>
            <person name="Meng S."/>
            <person name="Li G."/>
            <person name="Viehrig K."/>
            <person name="Ye F."/>
            <person name="Su P."/>
            <person name="Kiefer A.F."/>
            <person name="Nichols A."/>
            <person name="Cepeda A.J."/>
            <person name="Yan W."/>
            <person name="Fan B."/>
            <person name="Jiang Y."/>
            <person name="Adhikari A."/>
            <person name="Zheng C.-J."/>
            <person name="Schuster L."/>
            <person name="Cowan T.M."/>
            <person name="Smanski M.J."/>
            <person name="Chevrette M.G."/>
            <person name="De Carvalho L.P.S."/>
            <person name="Shen B."/>
        </authorList>
    </citation>
    <scope>NUCLEOTIDE SEQUENCE [LARGE SCALE GENOMIC DNA]</scope>
    <source>
        <strain evidence="2 3">NPDC005137</strain>
    </source>
</reference>
<keyword evidence="1" id="KW-0812">Transmembrane</keyword>
<dbReference type="Pfam" id="PF12730">
    <property type="entry name" value="ABC2_membrane_4"/>
    <property type="match status" value="1"/>
</dbReference>
<dbReference type="PANTHER" id="PTHR37305:SF1">
    <property type="entry name" value="MEMBRANE PROTEIN"/>
    <property type="match status" value="1"/>
</dbReference>
<accession>A0ABV2UB13</accession>
<dbReference type="EMBL" id="JBEXIP010000012">
    <property type="protein sequence ID" value="MET8434629.1"/>
    <property type="molecule type" value="Genomic_DNA"/>
</dbReference>
<evidence type="ECO:0000256" key="1">
    <source>
        <dbReference type="SAM" id="Phobius"/>
    </source>
</evidence>
<keyword evidence="1" id="KW-1133">Transmembrane helix</keyword>
<evidence type="ECO:0000313" key="2">
    <source>
        <dbReference type="EMBL" id="MET8434629.1"/>
    </source>
</evidence>
<feature type="transmembrane region" description="Helical" evidence="1">
    <location>
        <begin position="80"/>
        <end position="98"/>
    </location>
</feature>
<comment type="caution">
    <text evidence="2">The sequence shown here is derived from an EMBL/GenBank/DDBJ whole genome shotgun (WGS) entry which is preliminary data.</text>
</comment>
<dbReference type="Proteomes" id="UP001550044">
    <property type="component" value="Unassembled WGS sequence"/>
</dbReference>
<evidence type="ECO:0000313" key="3">
    <source>
        <dbReference type="Proteomes" id="UP001550044"/>
    </source>
</evidence>
<feature type="transmembrane region" description="Helical" evidence="1">
    <location>
        <begin position="197"/>
        <end position="216"/>
    </location>
</feature>
<feature type="transmembrane region" description="Helical" evidence="1">
    <location>
        <begin position="246"/>
        <end position="267"/>
    </location>
</feature>
<keyword evidence="3" id="KW-1185">Reference proteome</keyword>
<sequence>MTTILTRPLGATVRPGKVTPLRVLRSEWIKLRTVRSTSITLLTAVAAMVGLGMLVTHLRAGDLDARDLAHFNGAEVSLSMYRPAQLAIGVLGVLMFTGEYSTGMIRATLTAVPRRLSMLAAKAAVFTGVVLVLMTAAAFAAFFGGQAVLSSAHPHLSMSLSDPGVIRVVFGTALYLTVVGLLGVALGAIIRSSAGAIATLVGILLVLPGLGALLPADWAQHIDPYLPSNAGQAVLSVVPDPAMAPWTGLALFAGYTVALLGIAAWLLKRRDA</sequence>